<dbReference type="Pfam" id="PF01300">
    <property type="entry name" value="Sua5_yciO_yrdC"/>
    <property type="match status" value="1"/>
</dbReference>
<dbReference type="SUPFAM" id="SSF55821">
    <property type="entry name" value="YrdC/RibB"/>
    <property type="match status" value="2"/>
</dbReference>
<accession>A0A0D3FF38</accession>
<evidence type="ECO:0000256" key="2">
    <source>
        <dbReference type="ARBA" id="ARBA00004202"/>
    </source>
</evidence>
<dbReference type="PANTHER" id="PTHR17490:SF10">
    <property type="entry name" value="THREONYLCARBAMOYL-AMP SYNTHASE"/>
    <property type="match status" value="1"/>
</dbReference>
<comment type="subcellular location">
    <subcellularLocation>
        <location evidence="2">Cell membrane</location>
        <topology evidence="2">Peripheral membrane protein</topology>
    </subcellularLocation>
    <subcellularLocation>
        <location evidence="3">Cytoplasm</location>
    </subcellularLocation>
    <subcellularLocation>
        <location evidence="1">Mitochondrion</location>
    </subcellularLocation>
</comment>
<keyword evidence="18" id="KW-1185">Reference proteome</keyword>
<comment type="function">
    <text evidence="14">Cytoplasmic and mitochondrial threonylcarbamoyl-AMP synthase required for the formation of a threonylcarbamoyl group on adenosine at position 37 (t(6)A37) in tRNAs that read codons beginning with adenine. Catalyzes the conversion of L-threonine, HCO(3)(-)/CO(2) and ATP to give threonylcarbamoyl-AMP (TC-AMP) as the acyladenylate intermediate, with the release of diphosphate. Participates in t(6)A37 formation in cytoplasmic and mitochondrial tRNAs. May regulate the activity of some transporters.</text>
</comment>
<reference evidence="17" key="2">
    <citation type="submission" date="2015-03" db="UniProtKB">
        <authorList>
            <consortium name="EnsemblPlants"/>
        </authorList>
    </citation>
    <scope>IDENTIFICATION</scope>
</reference>
<evidence type="ECO:0000256" key="13">
    <source>
        <dbReference type="ARBA" id="ARBA00048366"/>
    </source>
</evidence>
<dbReference type="STRING" id="65489.A0A0D3FF38"/>
<evidence type="ECO:0000259" key="16">
    <source>
        <dbReference type="PROSITE" id="PS51163"/>
    </source>
</evidence>
<dbReference type="InterPro" id="IPR050156">
    <property type="entry name" value="TC-AMP_synthase_SUA5"/>
</dbReference>
<evidence type="ECO:0000256" key="9">
    <source>
        <dbReference type="ARBA" id="ARBA00022679"/>
    </source>
</evidence>
<sequence>MKACARAAGERLPLVGAPARQPLARRLSSQHETKSVVSCSVRVSDDKTHRIEATAEHILPATNDHVMKAIDSINRGQVIAVPTDTIYGFACDAWLVLLKVHFVPRILFFSFALLSYCSHVNSNLTPSAMISAEAVNRIYEIKGRVQTRPLAICVADVPDISRFAVVDHLPHGLLDSLLPGPVTVVLKRGNNSILERSLNPGLESIGVRVPDFDFIRAISRGAGSALALTSANLSGRPSSVNVKDFEDLWPHCSYVFDGGILPSGRAGSTIVDLITPGVYKILRDGSSRQETTAVLGKFGFVEAW</sequence>
<dbReference type="EnsemblPlants" id="OBART03G07290.2">
    <property type="protein sequence ID" value="OBART03G07290.2"/>
    <property type="gene ID" value="OBART03G07290"/>
</dbReference>
<evidence type="ECO:0000256" key="11">
    <source>
        <dbReference type="ARBA" id="ARBA00023128"/>
    </source>
</evidence>
<evidence type="ECO:0000256" key="5">
    <source>
        <dbReference type="ARBA" id="ARBA00012584"/>
    </source>
</evidence>
<comment type="similarity">
    <text evidence="4">Belongs to the SUA5 family.</text>
</comment>
<dbReference type="InterPro" id="IPR006070">
    <property type="entry name" value="Sua5-like_dom"/>
</dbReference>
<proteinExistence type="inferred from homology"/>
<dbReference type="PROSITE" id="PS51163">
    <property type="entry name" value="YRDC"/>
    <property type="match status" value="1"/>
</dbReference>
<evidence type="ECO:0000256" key="7">
    <source>
        <dbReference type="ARBA" id="ARBA00022475"/>
    </source>
</evidence>
<keyword evidence="12" id="KW-0472">Membrane</keyword>
<evidence type="ECO:0000256" key="10">
    <source>
        <dbReference type="ARBA" id="ARBA00022946"/>
    </source>
</evidence>
<evidence type="ECO:0000256" key="6">
    <source>
        <dbReference type="ARBA" id="ARBA00015492"/>
    </source>
</evidence>
<keyword evidence="9" id="KW-0808">Transferase</keyword>
<comment type="catalytic activity">
    <reaction evidence="13">
        <text>L-threonine + hydrogencarbonate + ATP = L-threonylcarbamoyladenylate + diphosphate + H2O</text>
        <dbReference type="Rhea" id="RHEA:36407"/>
        <dbReference type="ChEBI" id="CHEBI:15377"/>
        <dbReference type="ChEBI" id="CHEBI:17544"/>
        <dbReference type="ChEBI" id="CHEBI:30616"/>
        <dbReference type="ChEBI" id="CHEBI:33019"/>
        <dbReference type="ChEBI" id="CHEBI:57926"/>
        <dbReference type="ChEBI" id="CHEBI:73682"/>
        <dbReference type="EC" id="2.7.7.87"/>
    </reaction>
</comment>
<evidence type="ECO:0000256" key="3">
    <source>
        <dbReference type="ARBA" id="ARBA00004496"/>
    </source>
</evidence>
<keyword evidence="8" id="KW-0963">Cytoplasm</keyword>
<keyword evidence="7" id="KW-1003">Cell membrane</keyword>
<dbReference type="GO" id="GO:0061710">
    <property type="term" value="F:L-threonylcarbamoyladenylate synthase"/>
    <property type="evidence" value="ECO:0007669"/>
    <property type="project" value="UniProtKB-EC"/>
</dbReference>
<evidence type="ECO:0000256" key="12">
    <source>
        <dbReference type="ARBA" id="ARBA00023136"/>
    </source>
</evidence>
<dbReference type="PaxDb" id="65489-OBART03G07290.2"/>
<dbReference type="GO" id="GO:0000049">
    <property type="term" value="F:tRNA binding"/>
    <property type="evidence" value="ECO:0007669"/>
    <property type="project" value="TreeGrafter"/>
</dbReference>
<dbReference type="InterPro" id="IPR017945">
    <property type="entry name" value="DHBP_synth_RibB-like_a/b_dom"/>
</dbReference>
<dbReference type="GO" id="GO:0005886">
    <property type="term" value="C:plasma membrane"/>
    <property type="evidence" value="ECO:0007669"/>
    <property type="project" value="UniProtKB-SubCell"/>
</dbReference>
<dbReference type="Gramene" id="OBART03G07290.2">
    <property type="protein sequence ID" value="OBART03G07290.2"/>
    <property type="gene ID" value="OBART03G07290"/>
</dbReference>
<dbReference type="Gene3D" id="3.90.870.10">
    <property type="entry name" value="DHBP synthase"/>
    <property type="match status" value="1"/>
</dbReference>
<keyword evidence="11" id="KW-0496">Mitochondrion</keyword>
<reference evidence="17" key="1">
    <citation type="journal article" date="2009" name="Rice">
        <title>De Novo Next Generation Sequencing of Plant Genomes.</title>
        <authorList>
            <person name="Rounsley S."/>
            <person name="Marri P.R."/>
            <person name="Yu Y."/>
            <person name="He R."/>
            <person name="Sisneros N."/>
            <person name="Goicoechea J.L."/>
            <person name="Lee S.J."/>
            <person name="Angelova A."/>
            <person name="Kudrna D."/>
            <person name="Luo M."/>
            <person name="Affourtit J."/>
            <person name="Desany B."/>
            <person name="Knight J."/>
            <person name="Niazi F."/>
            <person name="Egholm M."/>
            <person name="Wing R.A."/>
        </authorList>
    </citation>
    <scope>NUCLEOTIDE SEQUENCE [LARGE SCALE GENOMIC DNA]</scope>
    <source>
        <strain evidence="17">cv. IRGC 105608</strain>
    </source>
</reference>
<dbReference type="Proteomes" id="UP000026960">
    <property type="component" value="Chromosome 3"/>
</dbReference>
<organism evidence="17">
    <name type="scientific">Oryza barthii</name>
    <dbReference type="NCBI Taxonomy" id="65489"/>
    <lineage>
        <taxon>Eukaryota</taxon>
        <taxon>Viridiplantae</taxon>
        <taxon>Streptophyta</taxon>
        <taxon>Embryophyta</taxon>
        <taxon>Tracheophyta</taxon>
        <taxon>Spermatophyta</taxon>
        <taxon>Magnoliopsida</taxon>
        <taxon>Liliopsida</taxon>
        <taxon>Poales</taxon>
        <taxon>Poaceae</taxon>
        <taxon>BOP clade</taxon>
        <taxon>Oryzoideae</taxon>
        <taxon>Oryzeae</taxon>
        <taxon>Oryzinae</taxon>
        <taxon>Oryza</taxon>
    </lineage>
</organism>
<dbReference type="FunFam" id="3.90.870.10:FF:000007">
    <property type="entry name" value="YrdC N6-threonylcarbamoyltransferase domain containing"/>
    <property type="match status" value="1"/>
</dbReference>
<comment type="subunit">
    <text evidence="15">Interacts with RSC1A1.</text>
</comment>
<dbReference type="eggNOG" id="KOG3051">
    <property type="taxonomic scope" value="Eukaryota"/>
</dbReference>
<evidence type="ECO:0000256" key="4">
    <source>
        <dbReference type="ARBA" id="ARBA00007663"/>
    </source>
</evidence>
<protein>
    <recommendedName>
        <fullName evidence="6">Threonylcarbamoyl-AMP synthase</fullName>
        <ecNumber evidence="5">2.7.7.87</ecNumber>
    </recommendedName>
</protein>
<keyword evidence="10" id="KW-0809">Transit peptide</keyword>
<evidence type="ECO:0000313" key="17">
    <source>
        <dbReference type="EnsemblPlants" id="OBART03G07290.2"/>
    </source>
</evidence>
<evidence type="ECO:0000256" key="1">
    <source>
        <dbReference type="ARBA" id="ARBA00004173"/>
    </source>
</evidence>
<name>A0A0D3FF38_9ORYZ</name>
<evidence type="ECO:0000313" key="18">
    <source>
        <dbReference type="Proteomes" id="UP000026960"/>
    </source>
</evidence>
<dbReference type="EC" id="2.7.7.87" evidence="5"/>
<dbReference type="GO" id="GO:0005739">
    <property type="term" value="C:mitochondrion"/>
    <property type="evidence" value="ECO:0007669"/>
    <property type="project" value="UniProtKB-SubCell"/>
</dbReference>
<dbReference type="AlphaFoldDB" id="A0A0D3FF38"/>
<dbReference type="PANTHER" id="PTHR17490">
    <property type="entry name" value="SUA5"/>
    <property type="match status" value="1"/>
</dbReference>
<dbReference type="GO" id="GO:0003725">
    <property type="term" value="F:double-stranded RNA binding"/>
    <property type="evidence" value="ECO:0007669"/>
    <property type="project" value="InterPro"/>
</dbReference>
<feature type="domain" description="YrdC-like" evidence="16">
    <location>
        <begin position="63"/>
        <end position="287"/>
    </location>
</feature>
<evidence type="ECO:0000256" key="15">
    <source>
        <dbReference type="ARBA" id="ARBA00063146"/>
    </source>
</evidence>
<evidence type="ECO:0000256" key="14">
    <source>
        <dbReference type="ARBA" id="ARBA00058524"/>
    </source>
</evidence>
<evidence type="ECO:0000256" key="8">
    <source>
        <dbReference type="ARBA" id="ARBA00022490"/>
    </source>
</evidence>
<dbReference type="GO" id="GO:0006450">
    <property type="term" value="P:regulation of translational fidelity"/>
    <property type="evidence" value="ECO:0007669"/>
    <property type="project" value="TreeGrafter"/>
</dbReference>